<dbReference type="InterPro" id="IPR001750">
    <property type="entry name" value="ND/Mrp_TM"/>
</dbReference>
<keyword evidence="9" id="KW-1278">Translocase</keyword>
<dbReference type="Pfam" id="PF01059">
    <property type="entry name" value="Oxidored_q5_N"/>
    <property type="match status" value="1"/>
</dbReference>
<dbReference type="GO" id="GO:0003954">
    <property type="term" value="F:NADH dehydrogenase activity"/>
    <property type="evidence" value="ECO:0007669"/>
    <property type="project" value="TreeGrafter"/>
</dbReference>
<comment type="catalytic activity">
    <reaction evidence="16 17">
        <text>a ubiquinone + NADH + 5 H(+)(in) = a ubiquinol + NAD(+) + 4 H(+)(out)</text>
        <dbReference type="Rhea" id="RHEA:29091"/>
        <dbReference type="Rhea" id="RHEA-COMP:9565"/>
        <dbReference type="Rhea" id="RHEA-COMP:9566"/>
        <dbReference type="ChEBI" id="CHEBI:15378"/>
        <dbReference type="ChEBI" id="CHEBI:16389"/>
        <dbReference type="ChEBI" id="CHEBI:17976"/>
        <dbReference type="ChEBI" id="CHEBI:57540"/>
        <dbReference type="ChEBI" id="CHEBI:57945"/>
        <dbReference type="EC" id="7.1.1.2"/>
    </reaction>
</comment>
<gene>
    <name evidence="20" type="primary">nad4</name>
</gene>
<keyword evidence="8 17" id="KW-0812">Transmembrane</keyword>
<protein>
    <recommendedName>
        <fullName evidence="5 17">NADH-ubiquinone oxidoreductase chain 4</fullName>
        <ecNumber evidence="4 17">7.1.1.2</ecNumber>
    </recommendedName>
</protein>
<evidence type="ECO:0000256" key="4">
    <source>
        <dbReference type="ARBA" id="ARBA00012944"/>
    </source>
</evidence>
<keyword evidence="11 17" id="KW-1133">Transmembrane helix</keyword>
<feature type="transmembrane region" description="Helical" evidence="17">
    <location>
        <begin position="21"/>
        <end position="40"/>
    </location>
</feature>
<proteinExistence type="inferred from homology"/>
<feature type="transmembrane region" description="Helical" evidence="17">
    <location>
        <begin position="267"/>
        <end position="287"/>
    </location>
</feature>
<dbReference type="AlphaFoldDB" id="K7ZVL6"/>
<comment type="function">
    <text evidence="17">Core subunit of the mitochondrial membrane respiratory chain NADH dehydrogenase (Complex I) which catalyzes electron transfer from NADH through the respiratory chain, using ubiquinone as an electron acceptor. Essential for the catalytic activity and assembly of complex I.</text>
</comment>
<feature type="domain" description="NADH:ubiquinone oxidoreductase chain 4 N-terminal" evidence="19">
    <location>
        <begin position="2"/>
        <end position="96"/>
    </location>
</feature>
<feature type="transmembrane region" description="Helical" evidence="17">
    <location>
        <begin position="210"/>
        <end position="230"/>
    </location>
</feature>
<evidence type="ECO:0000256" key="7">
    <source>
        <dbReference type="ARBA" id="ARBA00022660"/>
    </source>
</evidence>
<accession>K7ZVL6</accession>
<comment type="similarity">
    <text evidence="3 17">Belongs to the complex I subunit 4 family.</text>
</comment>
<sequence length="443" mass="51154">MLMTLLILMSSMFLSLKFIETMLILIFSMLIYVMFNWSFTSTSVSMVFNIDFISYNLIMLSIWIIILSLMASMSEHWKNKNYFFMLNLILLMTLCLSFSLTDYLLFYIFFESSLIPILLIILGWGYQPERMMAGIYMLFYTLFASLPLLGFIFFYSSKMGMNSMTMYMSLNNHSMWMEIILVGAFLVKFPMYLLHIWLPKAHVEAPVSGSMILAGVLLKLGGYGIIRFLPMMVKSYPFNMKYSFLSVSLVGGCLVGLICLRQMDMKMLIAYSSVCHMASCISVLMVLGELGYKGCLFMMIAHGLCSSGLFYLVDVVYKRTNTRSLFMNKGLLNILPSLSFWWFMLLLANLAGPPTLNLFSEICMMINLIAWNKFNLLMLMMMTFLTGAYNIYLYSLSQHNNYLFSKNTIMNCSFLNFYILFSHLVPLNIMILSIMSFYCFDSL</sequence>
<feature type="transmembrane region" description="Helical" evidence="17">
    <location>
        <begin position="52"/>
        <end position="70"/>
    </location>
</feature>
<keyword evidence="13 17" id="KW-0830">Ubiquinone</keyword>
<evidence type="ECO:0000256" key="16">
    <source>
        <dbReference type="ARBA" id="ARBA00049551"/>
    </source>
</evidence>
<evidence type="ECO:0000256" key="13">
    <source>
        <dbReference type="ARBA" id="ARBA00023075"/>
    </source>
</evidence>
<evidence type="ECO:0000259" key="19">
    <source>
        <dbReference type="Pfam" id="PF01059"/>
    </source>
</evidence>
<keyword evidence="14 17" id="KW-0496">Mitochondrion</keyword>
<evidence type="ECO:0000256" key="8">
    <source>
        <dbReference type="ARBA" id="ARBA00022692"/>
    </source>
</evidence>
<evidence type="ECO:0000256" key="17">
    <source>
        <dbReference type="RuleBase" id="RU003297"/>
    </source>
</evidence>
<keyword evidence="6 17" id="KW-0813">Transport</keyword>
<dbReference type="Pfam" id="PF00361">
    <property type="entry name" value="Proton_antipo_M"/>
    <property type="match status" value="1"/>
</dbReference>
<dbReference type="GO" id="GO:0031966">
    <property type="term" value="C:mitochondrial membrane"/>
    <property type="evidence" value="ECO:0007669"/>
    <property type="project" value="UniProtKB-SubCell"/>
</dbReference>
<comment type="subcellular location">
    <subcellularLocation>
        <location evidence="2 17">Mitochondrion membrane</location>
        <topology evidence="2 17">Multi-pass membrane protein</topology>
    </subcellularLocation>
</comment>
<evidence type="ECO:0000256" key="1">
    <source>
        <dbReference type="ARBA" id="ARBA00003257"/>
    </source>
</evidence>
<feature type="domain" description="NADH:quinone oxidoreductase/Mrp antiporter transmembrane" evidence="18">
    <location>
        <begin position="102"/>
        <end position="386"/>
    </location>
</feature>
<feature type="transmembrane region" description="Helical" evidence="17">
    <location>
        <begin position="374"/>
        <end position="394"/>
    </location>
</feature>
<organism evidence="20">
    <name type="scientific">Metacrangonyx sp. 3 ssp. 1 MDMBR-2012</name>
    <dbReference type="NCBI Taxonomy" id="1200666"/>
    <lineage>
        <taxon>Eukaryota</taxon>
        <taxon>Metazoa</taxon>
        <taxon>Ecdysozoa</taxon>
        <taxon>Arthropoda</taxon>
        <taxon>Crustacea</taxon>
        <taxon>Multicrustacea</taxon>
        <taxon>Malacostraca</taxon>
        <taxon>Eumalacostraca</taxon>
        <taxon>Peracarida</taxon>
        <taxon>Amphipoda</taxon>
        <taxon>Senticaudata</taxon>
        <taxon>Hadziida</taxon>
        <taxon>Hadzioidea</taxon>
        <taxon>Metacrangonyctidae</taxon>
        <taxon>Metacrangonyx</taxon>
    </lineage>
</organism>
<name>K7ZVL6_9CRUS</name>
<dbReference type="PANTHER" id="PTHR43507">
    <property type="entry name" value="NADH-UBIQUINONE OXIDOREDUCTASE CHAIN 4"/>
    <property type="match status" value="1"/>
</dbReference>
<evidence type="ECO:0000256" key="14">
    <source>
        <dbReference type="ARBA" id="ARBA00023128"/>
    </source>
</evidence>
<feature type="transmembrane region" description="Helical" evidence="17">
    <location>
        <begin position="242"/>
        <end position="260"/>
    </location>
</feature>
<evidence type="ECO:0000256" key="5">
    <source>
        <dbReference type="ARBA" id="ARBA00021006"/>
    </source>
</evidence>
<dbReference type="EC" id="7.1.1.2" evidence="4 17"/>
<reference evidence="20" key="2">
    <citation type="submission" date="2012-06" db="EMBL/GenBank/DDBJ databases">
        <authorList>
            <person name="Fan L."/>
        </authorList>
    </citation>
    <scope>NUCLEOTIDE SEQUENCE</scope>
    <source>
        <strain evidence="20">Tamri</strain>
    </source>
</reference>
<dbReference type="GO" id="GO:0015990">
    <property type="term" value="P:electron transport coupled proton transport"/>
    <property type="evidence" value="ECO:0007669"/>
    <property type="project" value="TreeGrafter"/>
</dbReference>
<keyword evidence="12 17" id="KW-0520">NAD</keyword>
<feature type="transmembrane region" description="Helical" evidence="17">
    <location>
        <begin position="415"/>
        <end position="438"/>
    </location>
</feature>
<feature type="transmembrane region" description="Helical" evidence="17">
    <location>
        <begin position="299"/>
        <end position="318"/>
    </location>
</feature>
<evidence type="ECO:0000256" key="10">
    <source>
        <dbReference type="ARBA" id="ARBA00022982"/>
    </source>
</evidence>
<evidence type="ECO:0000256" key="6">
    <source>
        <dbReference type="ARBA" id="ARBA00022448"/>
    </source>
</evidence>
<feature type="transmembrane region" description="Helical" evidence="17">
    <location>
        <begin position="133"/>
        <end position="155"/>
    </location>
</feature>
<feature type="transmembrane region" description="Helical" evidence="17">
    <location>
        <begin position="175"/>
        <end position="198"/>
    </location>
</feature>
<evidence type="ECO:0000259" key="18">
    <source>
        <dbReference type="Pfam" id="PF00361"/>
    </source>
</evidence>
<dbReference type="EMBL" id="HE860504">
    <property type="protein sequence ID" value="CCI69337.1"/>
    <property type="molecule type" value="Genomic_DNA"/>
</dbReference>
<dbReference type="PANTHER" id="PTHR43507:SF20">
    <property type="entry name" value="NADH-UBIQUINONE OXIDOREDUCTASE CHAIN 4"/>
    <property type="match status" value="1"/>
</dbReference>
<keyword evidence="15 17" id="KW-0472">Membrane</keyword>
<reference evidence="20" key="1">
    <citation type="journal article" date="2012" name="Curr. Biol.">
        <title>Mitogenomic phylogenetic analysis supports continental-scale vicariance in subterranean thalassoid crustaceans.</title>
        <authorList>
            <person name="Bauza-Ribot M.M."/>
            <person name="Juan C."/>
            <person name="Nardi F."/>
            <person name="Oromi P."/>
            <person name="Pons J."/>
            <person name="Jaume D."/>
        </authorList>
    </citation>
    <scope>NUCLEOTIDE SEQUENCE</scope>
    <source>
        <strain evidence="20">Tamri</strain>
    </source>
</reference>
<dbReference type="GO" id="GO:0048039">
    <property type="term" value="F:ubiquinone binding"/>
    <property type="evidence" value="ECO:0007669"/>
    <property type="project" value="TreeGrafter"/>
</dbReference>
<evidence type="ECO:0000256" key="3">
    <source>
        <dbReference type="ARBA" id="ARBA00009025"/>
    </source>
</evidence>
<dbReference type="GO" id="GO:0042773">
    <property type="term" value="P:ATP synthesis coupled electron transport"/>
    <property type="evidence" value="ECO:0007669"/>
    <property type="project" value="InterPro"/>
</dbReference>
<feature type="transmembrane region" description="Helical" evidence="17">
    <location>
        <begin position="106"/>
        <end position="126"/>
    </location>
</feature>
<evidence type="ECO:0000256" key="2">
    <source>
        <dbReference type="ARBA" id="ARBA00004225"/>
    </source>
</evidence>
<dbReference type="PRINTS" id="PR01437">
    <property type="entry name" value="NUOXDRDTASE4"/>
</dbReference>
<comment type="function">
    <text evidence="1">Core subunit of the mitochondrial membrane respiratory chain NADH dehydrogenase (Complex I) that is believed to belong to the minimal assembly required for catalysis. Complex I functions in the transfer of electrons from NADH to the respiratory chain. The immediate electron acceptor for the enzyme is believed to be ubiquinone.</text>
</comment>
<keyword evidence="7 17" id="KW-0679">Respiratory chain</keyword>
<evidence type="ECO:0000256" key="11">
    <source>
        <dbReference type="ARBA" id="ARBA00022989"/>
    </source>
</evidence>
<dbReference type="InterPro" id="IPR000260">
    <property type="entry name" value="NADH4_N"/>
</dbReference>
<feature type="transmembrane region" description="Helical" evidence="17">
    <location>
        <begin position="330"/>
        <end position="351"/>
    </location>
</feature>
<dbReference type="GO" id="GO:0008137">
    <property type="term" value="F:NADH dehydrogenase (ubiquinone) activity"/>
    <property type="evidence" value="ECO:0007669"/>
    <property type="project" value="UniProtKB-UniRule"/>
</dbReference>
<evidence type="ECO:0000256" key="12">
    <source>
        <dbReference type="ARBA" id="ARBA00023027"/>
    </source>
</evidence>
<evidence type="ECO:0000313" key="20">
    <source>
        <dbReference type="EMBL" id="CCI69337.1"/>
    </source>
</evidence>
<dbReference type="InterPro" id="IPR003918">
    <property type="entry name" value="NADH_UbQ_OxRdtase"/>
</dbReference>
<keyword evidence="10 17" id="KW-0249">Electron transport</keyword>
<feature type="transmembrane region" description="Helical" evidence="17">
    <location>
        <begin position="82"/>
        <end position="100"/>
    </location>
</feature>
<evidence type="ECO:0000256" key="15">
    <source>
        <dbReference type="ARBA" id="ARBA00023136"/>
    </source>
</evidence>
<geneLocation type="mitochondrion" evidence="20"/>
<evidence type="ECO:0000256" key="9">
    <source>
        <dbReference type="ARBA" id="ARBA00022967"/>
    </source>
</evidence>